<evidence type="ECO:0000259" key="4">
    <source>
        <dbReference type="SMART" id="SM00903"/>
    </source>
</evidence>
<evidence type="ECO:0000256" key="2">
    <source>
        <dbReference type="ARBA" id="ARBA00022630"/>
    </source>
</evidence>
<dbReference type="RefSeq" id="WP_041503775.1">
    <property type="nucleotide sequence ID" value="NZ_JPIT01000031.1"/>
</dbReference>
<dbReference type="SMART" id="SM00903">
    <property type="entry name" value="Flavin_Reduct"/>
    <property type="match status" value="1"/>
</dbReference>
<reference evidence="6 8" key="1">
    <citation type="submission" date="2014-07" db="EMBL/GenBank/DDBJ databases">
        <title>Porphyromonadaceae bacterium OUH 308042 = ATCC BAA-2681 = DSM 28342 draft genome.</title>
        <authorList>
            <person name="Sydenham T.V."/>
            <person name="Hasman H."/>
            <person name="Justensen U.S."/>
        </authorList>
    </citation>
    <scope>NUCLEOTIDE SEQUENCE [LARGE SCALE GENOMIC DNA]</scope>
    <source>
        <strain evidence="6 8">OUH 308042</strain>
    </source>
</reference>
<dbReference type="InterPro" id="IPR012349">
    <property type="entry name" value="Split_barrel_FMN-bd"/>
</dbReference>
<dbReference type="AlphaFoldDB" id="A0A0C3NHX8"/>
<comment type="caution">
    <text evidence="6">The sequence shown here is derived from an EMBL/GenBank/DDBJ whole genome shotgun (WGS) entry which is preliminary data.</text>
</comment>
<accession>A0A0C3NHX8</accession>
<evidence type="ECO:0000256" key="1">
    <source>
        <dbReference type="ARBA" id="ARBA00001917"/>
    </source>
</evidence>
<gene>
    <name evidence="6" type="ORF">BA92_04575</name>
    <name evidence="5" type="ORF">IE90_10635</name>
</gene>
<dbReference type="EMBL" id="JPIT01000031">
    <property type="protein sequence ID" value="KIO43573.1"/>
    <property type="molecule type" value="Genomic_DNA"/>
</dbReference>
<dbReference type="PROSITE" id="PS51257">
    <property type="entry name" value="PROKAR_LIPOPROTEIN"/>
    <property type="match status" value="1"/>
</dbReference>
<feature type="domain" description="Flavin reductase like" evidence="4">
    <location>
        <begin position="10"/>
        <end position="172"/>
    </location>
</feature>
<evidence type="ECO:0000256" key="3">
    <source>
        <dbReference type="ARBA" id="ARBA00038054"/>
    </source>
</evidence>
<evidence type="ECO:0000313" key="7">
    <source>
        <dbReference type="Proteomes" id="UP000031937"/>
    </source>
</evidence>
<dbReference type="InterPro" id="IPR052174">
    <property type="entry name" value="Flavoredoxin"/>
</dbReference>
<dbReference type="PANTHER" id="PTHR43567:SF1">
    <property type="entry name" value="FLAVOREDOXIN"/>
    <property type="match status" value="1"/>
</dbReference>
<keyword evidence="2" id="KW-0285">Flavoprotein</keyword>
<keyword evidence="8" id="KW-1185">Reference proteome</keyword>
<dbReference type="Proteomes" id="UP000031937">
    <property type="component" value="Unassembled WGS sequence"/>
</dbReference>
<dbReference type="InterPro" id="IPR002563">
    <property type="entry name" value="Flavin_Rdtase-like_dom"/>
</dbReference>
<dbReference type="GO" id="GO:0010181">
    <property type="term" value="F:FMN binding"/>
    <property type="evidence" value="ECO:0007669"/>
    <property type="project" value="InterPro"/>
</dbReference>
<sequence length="190" mass="21496">MKHNWKPGTMIYPLPAVLVSCGNAPEEYNIFTVAWTGTLCTNPPMCYISVRPERHSYPILKKNREFVINLTTANMAYATDWCGVRSGKDYNKFEEMKLTPGQATIVQAPTVEESPVCIECRVKEIIPLGSHDMFIAEVVNVLADDNYLDKETGKFELSDSNPLVYVHGEYFGIGEKIGHFGWSVRKKKKK</sequence>
<dbReference type="OrthoDB" id="9794638at2"/>
<protein>
    <submittedName>
        <fullName evidence="6">Flavin reductase</fullName>
    </submittedName>
</protein>
<organism evidence="6 8">
    <name type="scientific">Sanguibacteroides justesenii</name>
    <dbReference type="NCBI Taxonomy" id="1547597"/>
    <lineage>
        <taxon>Bacteria</taxon>
        <taxon>Pseudomonadati</taxon>
        <taxon>Bacteroidota</taxon>
        <taxon>Bacteroidia</taxon>
        <taxon>Bacteroidales</taxon>
        <taxon>Porphyromonadaceae</taxon>
        <taxon>Sanguibacteroides</taxon>
    </lineage>
</organism>
<dbReference type="Pfam" id="PF01613">
    <property type="entry name" value="Flavin_Reduct"/>
    <property type="match status" value="1"/>
</dbReference>
<dbReference type="SUPFAM" id="SSF50475">
    <property type="entry name" value="FMN-binding split barrel"/>
    <property type="match status" value="1"/>
</dbReference>
<dbReference type="GO" id="GO:0016646">
    <property type="term" value="F:oxidoreductase activity, acting on the CH-NH group of donors, NAD or NADP as acceptor"/>
    <property type="evidence" value="ECO:0007669"/>
    <property type="project" value="UniProtKB-ARBA"/>
</dbReference>
<reference evidence="5 7" key="2">
    <citation type="submission" date="2014-07" db="EMBL/GenBank/DDBJ databases">
        <title>Porphyromonadaceae bacterium OUH 334697 = ATCC BAA-2682 = DSM 28341 draft genome.</title>
        <authorList>
            <person name="Sydenham T.V."/>
            <person name="Hasman H."/>
            <person name="Justesen U.S."/>
        </authorList>
    </citation>
    <scope>NUCLEOTIDE SEQUENCE [LARGE SCALE GENOMIC DNA]</scope>
    <source>
        <strain evidence="5 7">OUH 334697</strain>
    </source>
</reference>
<name>A0A0C3NHX8_9PORP</name>
<dbReference type="Gene3D" id="2.30.110.10">
    <property type="entry name" value="Electron Transport, Fmn-binding Protein, Chain A"/>
    <property type="match status" value="1"/>
</dbReference>
<comment type="similarity">
    <text evidence="3">Belongs to the flavoredoxin family.</text>
</comment>
<proteinExistence type="inferred from homology"/>
<dbReference type="EMBL" id="JPIU01000037">
    <property type="protein sequence ID" value="KIO45737.1"/>
    <property type="molecule type" value="Genomic_DNA"/>
</dbReference>
<evidence type="ECO:0000313" key="5">
    <source>
        <dbReference type="EMBL" id="KIO43573.1"/>
    </source>
</evidence>
<evidence type="ECO:0000313" key="8">
    <source>
        <dbReference type="Proteomes" id="UP000031980"/>
    </source>
</evidence>
<dbReference type="PANTHER" id="PTHR43567">
    <property type="entry name" value="FLAVOREDOXIN-RELATED-RELATED"/>
    <property type="match status" value="1"/>
</dbReference>
<comment type="cofactor">
    <cofactor evidence="1">
        <name>FMN</name>
        <dbReference type="ChEBI" id="CHEBI:58210"/>
    </cofactor>
</comment>
<evidence type="ECO:0000313" key="6">
    <source>
        <dbReference type="EMBL" id="KIO45737.1"/>
    </source>
</evidence>
<dbReference type="Proteomes" id="UP000031980">
    <property type="component" value="Unassembled WGS sequence"/>
</dbReference>